<dbReference type="HOGENOM" id="CLU_3092843_0_0_1"/>
<dbReference type="GeneID" id="26257996"/>
<name>W7FB23_BIPV3</name>
<dbReference type="AlphaFoldDB" id="W7FB23"/>
<protein>
    <submittedName>
        <fullName evidence="1">Uncharacterized protein</fullName>
    </submittedName>
</protein>
<dbReference type="EMBL" id="KI968691">
    <property type="protein sequence ID" value="EUN32947.1"/>
    <property type="molecule type" value="Genomic_DNA"/>
</dbReference>
<organism evidence="1">
    <name type="scientific">Bipolaris victoriae (strain FI3)</name>
    <name type="common">Victoria blight of oats agent</name>
    <name type="synonym">Cochliobolus victoriae</name>
    <dbReference type="NCBI Taxonomy" id="930091"/>
    <lineage>
        <taxon>Eukaryota</taxon>
        <taxon>Fungi</taxon>
        <taxon>Dikarya</taxon>
        <taxon>Ascomycota</taxon>
        <taxon>Pezizomycotina</taxon>
        <taxon>Dothideomycetes</taxon>
        <taxon>Pleosporomycetidae</taxon>
        <taxon>Pleosporales</taxon>
        <taxon>Pleosporineae</taxon>
        <taxon>Pleosporaceae</taxon>
        <taxon>Bipolaris</taxon>
    </lineage>
</organism>
<sequence length="52" mass="5840">PPGNHHWFRSVPFVRKIWSLLHSHSKDFNVRNGPVLGVYQACIAMGIAHCGT</sequence>
<dbReference type="RefSeq" id="XP_014562682.1">
    <property type="nucleotide sequence ID" value="XM_014707196.1"/>
</dbReference>
<feature type="non-terminal residue" evidence="1">
    <location>
        <position position="1"/>
    </location>
</feature>
<gene>
    <name evidence="1" type="ORF">COCVIDRAFT_83732</name>
</gene>
<accession>W7FB23</accession>
<evidence type="ECO:0000313" key="1">
    <source>
        <dbReference type="EMBL" id="EUN32947.1"/>
    </source>
</evidence>
<proteinExistence type="predicted"/>
<reference evidence="1" key="1">
    <citation type="journal article" date="2013" name="PLoS Genet.">
        <title>Comparative genome structure, secondary metabolite, and effector coding capacity across Cochliobolus pathogens.</title>
        <authorList>
            <person name="Condon B.J."/>
            <person name="Leng Y."/>
            <person name="Wu D."/>
            <person name="Bushley K.E."/>
            <person name="Ohm R.A."/>
            <person name="Otillar R."/>
            <person name="Martin J."/>
            <person name="Schackwitz W."/>
            <person name="Grimwood J."/>
            <person name="MohdZainudin N."/>
            <person name="Xue C."/>
            <person name="Wang R."/>
            <person name="Manning V.A."/>
            <person name="Dhillon B."/>
            <person name="Tu Z.J."/>
            <person name="Steffenson B.J."/>
            <person name="Salamov A."/>
            <person name="Sun H."/>
            <person name="Lowry S."/>
            <person name="LaButti K."/>
            <person name="Han J."/>
            <person name="Copeland A."/>
            <person name="Lindquist E."/>
            <person name="Barry K."/>
            <person name="Schmutz J."/>
            <person name="Baker S.E."/>
            <person name="Ciuffetti L.M."/>
            <person name="Grigoriev I.V."/>
            <person name="Zhong S."/>
            <person name="Turgeon B.G."/>
        </authorList>
    </citation>
    <scope>NUCLEOTIDE SEQUENCE [LARGE SCALE GENOMIC DNA]</scope>
    <source>
        <strain evidence="1">FI3</strain>
    </source>
</reference>
<reference evidence="1" key="2">
    <citation type="submission" date="2014-01" db="EMBL/GenBank/DDBJ databases">
        <authorList>
            <consortium name="DOE Joint Genome Institute"/>
            <person name="Ohm R.A."/>
            <person name="Condon B.J."/>
            <person name="Leng Y."/>
            <person name="Wu D."/>
            <person name="Bushley K.E."/>
            <person name="Otillar R."/>
            <person name="Martin J."/>
            <person name="Schackwitz W."/>
            <person name="Grimwood J."/>
            <person name="MohdZainudin N."/>
            <person name="Xue C."/>
            <person name="Wang R."/>
            <person name="Manning V.A."/>
            <person name="Dhillon B."/>
            <person name="Tu Z.J."/>
            <person name="Steffenson B.J."/>
            <person name="Salamov A."/>
            <person name="Sun H."/>
            <person name="Lowry S."/>
            <person name="LaButti K."/>
            <person name="Han J."/>
            <person name="Copeland A."/>
            <person name="Lindquist E."/>
            <person name="Barry K."/>
            <person name="Schmutz J."/>
            <person name="Baker S."/>
            <person name="Ciuffetti L.M."/>
            <person name="Grigoriev I.V."/>
            <person name="Zhong S."/>
            <person name="Nordberg B.G."/>
            <person name="Cantor M.N."/>
            <person name="Hua S.X."/>
        </authorList>
    </citation>
    <scope>NUCLEOTIDE SEQUENCE</scope>
    <source>
        <strain evidence="1">FI3</strain>
    </source>
</reference>